<name>A0ABP6JEY2_9ACTN</name>
<organism evidence="2 3">
    <name type="scientific">Streptomyces enissocaesilis</name>
    <dbReference type="NCBI Taxonomy" id="332589"/>
    <lineage>
        <taxon>Bacteria</taxon>
        <taxon>Bacillati</taxon>
        <taxon>Actinomycetota</taxon>
        <taxon>Actinomycetes</taxon>
        <taxon>Kitasatosporales</taxon>
        <taxon>Streptomycetaceae</taxon>
        <taxon>Streptomyces</taxon>
        <taxon>Streptomyces rochei group</taxon>
    </lineage>
</organism>
<accession>A0ABP6JEY2</accession>
<protein>
    <submittedName>
        <fullName evidence="2">Uncharacterized protein</fullName>
    </submittedName>
</protein>
<sequence>MHAAGSVKPVAAGPLAAALPKLRTYDADTQADTDARRRRARKDAAAAEAAG</sequence>
<feature type="region of interest" description="Disordered" evidence="1">
    <location>
        <begin position="18"/>
        <end position="51"/>
    </location>
</feature>
<feature type="compositionally biased region" description="Low complexity" evidence="1">
    <location>
        <begin position="18"/>
        <end position="32"/>
    </location>
</feature>
<gene>
    <name evidence="2" type="ORF">GCM10010446_11490</name>
</gene>
<reference evidence="3" key="1">
    <citation type="journal article" date="2019" name="Int. J. Syst. Evol. Microbiol.">
        <title>The Global Catalogue of Microorganisms (GCM) 10K type strain sequencing project: providing services to taxonomists for standard genome sequencing and annotation.</title>
        <authorList>
            <consortium name="The Broad Institute Genomics Platform"/>
            <consortium name="The Broad Institute Genome Sequencing Center for Infectious Disease"/>
            <person name="Wu L."/>
            <person name="Ma J."/>
        </authorList>
    </citation>
    <scope>NUCLEOTIDE SEQUENCE [LARGE SCALE GENOMIC DNA]</scope>
    <source>
        <strain evidence="3">JCM 9088</strain>
    </source>
</reference>
<evidence type="ECO:0000313" key="3">
    <source>
        <dbReference type="Proteomes" id="UP001500403"/>
    </source>
</evidence>
<evidence type="ECO:0000313" key="2">
    <source>
        <dbReference type="EMBL" id="GAA2928678.1"/>
    </source>
</evidence>
<dbReference type="EMBL" id="BAAAUD010000013">
    <property type="protein sequence ID" value="GAA2928678.1"/>
    <property type="molecule type" value="Genomic_DNA"/>
</dbReference>
<evidence type="ECO:0000256" key="1">
    <source>
        <dbReference type="SAM" id="MobiDB-lite"/>
    </source>
</evidence>
<comment type="caution">
    <text evidence="2">The sequence shown here is derived from an EMBL/GenBank/DDBJ whole genome shotgun (WGS) entry which is preliminary data.</text>
</comment>
<dbReference type="Proteomes" id="UP001500403">
    <property type="component" value="Unassembled WGS sequence"/>
</dbReference>
<keyword evidence="3" id="KW-1185">Reference proteome</keyword>
<proteinExistence type="predicted"/>